<organism evidence="5 6">
    <name type="scientific">Methylobacterium planeticum</name>
    <dbReference type="NCBI Taxonomy" id="2615211"/>
    <lineage>
        <taxon>Bacteria</taxon>
        <taxon>Pseudomonadati</taxon>
        <taxon>Pseudomonadota</taxon>
        <taxon>Alphaproteobacteria</taxon>
        <taxon>Hyphomicrobiales</taxon>
        <taxon>Methylobacteriaceae</taxon>
        <taxon>Methylobacterium</taxon>
    </lineage>
</organism>
<dbReference type="PRINTS" id="PR00260">
    <property type="entry name" value="CHEMTRNSDUCR"/>
</dbReference>
<evidence type="ECO:0000313" key="5">
    <source>
        <dbReference type="EMBL" id="KAB1075258.1"/>
    </source>
</evidence>
<dbReference type="InterPro" id="IPR035965">
    <property type="entry name" value="PAS-like_dom_sf"/>
</dbReference>
<dbReference type="CDD" id="cd00130">
    <property type="entry name" value="PAS"/>
    <property type="match status" value="3"/>
</dbReference>
<dbReference type="Pfam" id="PF00015">
    <property type="entry name" value="MCPsignal"/>
    <property type="match status" value="1"/>
</dbReference>
<dbReference type="PANTHER" id="PTHR24422">
    <property type="entry name" value="CHEMOTAXIS PROTEIN METHYLTRANSFERASE"/>
    <property type="match status" value="1"/>
</dbReference>
<dbReference type="InterPro" id="IPR000700">
    <property type="entry name" value="PAS-assoc_C"/>
</dbReference>
<dbReference type="Gene3D" id="3.30.450.20">
    <property type="entry name" value="PAS domain"/>
    <property type="match status" value="3"/>
</dbReference>
<dbReference type="PROSITE" id="PS50111">
    <property type="entry name" value="CHEMOTAXIS_TRANSDUC_2"/>
    <property type="match status" value="1"/>
</dbReference>
<sequence length="570" mass="62393">MAWFRNTRGAGGDGDARLNSLDRSLSTVEFAMDGTILDANANFLALMGYELDEVQGRHHSIFVEPNTAESDAYRLFWQNLKRGKFQSAEHKRLGRGGREVWIQATYNPVLDRSGRPTRIVKFATDITAEKLSNADFRGQVSAINKSQAVLHMSLDGTLLEANDMFLRLFGYERQSVIGKHHSMFVDPGMIESWEYASFWQKLRAGAYQQGEFKRAGIGGREVWIQATYNPIFDADGRPFKVVKFATDVTEAKLRAADHGGQFEAISRSQAVIQFDLNGVVLDANENFCDAMGYRIGEVRGQHHRMFVTPAYAASREYEEFWQRLRRGEFFSAIFARIGRNGRTVSIQATYNPILDLNGKPFKIVKYATDVTVNMEARALAVASTAQTLSNVQSVAAAAEEMSASVAEIAEVMVRSKDAVDGIHGKAHAADQAQRRLRAAAQSMDGVVQAITKIAEQINLLALNATIEAVRAGEAGKGFAIVANEVKNLANQATVATAQILTEITAMQAVSDEVADTLSSITLGVASVQEFVTQATASIEEQSAVTREISVSMQAAAIDVRSIGEGLTAWA</sequence>
<dbReference type="GO" id="GO:0006935">
    <property type="term" value="P:chemotaxis"/>
    <property type="evidence" value="ECO:0007669"/>
    <property type="project" value="InterPro"/>
</dbReference>
<name>A0A6N6MTR8_9HYPH</name>
<dbReference type="SUPFAM" id="SSF55785">
    <property type="entry name" value="PYP-like sensor domain (PAS domain)"/>
    <property type="match status" value="3"/>
</dbReference>
<dbReference type="Pfam" id="PF08447">
    <property type="entry name" value="PAS_3"/>
    <property type="match status" value="2"/>
</dbReference>
<dbReference type="SMART" id="SM00086">
    <property type="entry name" value="PAC"/>
    <property type="match status" value="3"/>
</dbReference>
<dbReference type="InterPro" id="IPR004089">
    <property type="entry name" value="MCPsignal_dom"/>
</dbReference>
<evidence type="ECO:0000259" key="2">
    <source>
        <dbReference type="PROSITE" id="PS50111"/>
    </source>
</evidence>
<dbReference type="NCBIfam" id="TIGR00229">
    <property type="entry name" value="sensory_box"/>
    <property type="match status" value="3"/>
</dbReference>
<dbReference type="AlphaFoldDB" id="A0A6N6MTR8"/>
<feature type="domain" description="PAC" evidence="4">
    <location>
        <begin position="208"/>
        <end position="260"/>
    </location>
</feature>
<proteinExistence type="predicted"/>
<dbReference type="InterPro" id="IPR050903">
    <property type="entry name" value="Bact_Chemotaxis_MeTrfase"/>
</dbReference>
<dbReference type="GO" id="GO:0016020">
    <property type="term" value="C:membrane"/>
    <property type="evidence" value="ECO:0007669"/>
    <property type="project" value="InterPro"/>
</dbReference>
<feature type="domain" description="PAS" evidence="3">
    <location>
        <begin position="132"/>
        <end position="179"/>
    </location>
</feature>
<dbReference type="SMART" id="SM00091">
    <property type="entry name" value="PAS"/>
    <property type="match status" value="3"/>
</dbReference>
<dbReference type="PROSITE" id="PS50112">
    <property type="entry name" value="PAS"/>
    <property type="match status" value="2"/>
</dbReference>
<feature type="domain" description="PAS" evidence="3">
    <location>
        <begin position="33"/>
        <end position="57"/>
    </location>
</feature>
<dbReference type="PROSITE" id="PS50113">
    <property type="entry name" value="PAC"/>
    <property type="match status" value="2"/>
</dbReference>
<accession>A0A6N6MTR8</accession>
<dbReference type="InterPro" id="IPR000014">
    <property type="entry name" value="PAS"/>
</dbReference>
<dbReference type="SMART" id="SM00283">
    <property type="entry name" value="MA"/>
    <property type="match status" value="1"/>
</dbReference>
<gene>
    <name evidence="5" type="ORF">F6X51_05050</name>
</gene>
<dbReference type="InterPro" id="IPR004090">
    <property type="entry name" value="Chemotax_Me-accpt_rcpt"/>
</dbReference>
<evidence type="ECO:0000256" key="1">
    <source>
        <dbReference type="PROSITE-ProRule" id="PRU00284"/>
    </source>
</evidence>
<dbReference type="PANTHER" id="PTHR24422:SF10">
    <property type="entry name" value="CHEMOTAXIS PROTEIN METHYLTRANSFERASE 2"/>
    <property type="match status" value="1"/>
</dbReference>
<feature type="domain" description="Methyl-accepting transducer" evidence="2">
    <location>
        <begin position="382"/>
        <end position="570"/>
    </location>
</feature>
<dbReference type="EMBL" id="VZZJ01000003">
    <property type="protein sequence ID" value="KAB1075258.1"/>
    <property type="molecule type" value="Genomic_DNA"/>
</dbReference>
<evidence type="ECO:0000259" key="4">
    <source>
        <dbReference type="PROSITE" id="PS50113"/>
    </source>
</evidence>
<dbReference type="GO" id="GO:0007165">
    <property type="term" value="P:signal transduction"/>
    <property type="evidence" value="ECO:0007669"/>
    <property type="project" value="UniProtKB-KW"/>
</dbReference>
<dbReference type="RefSeq" id="WP_150962128.1">
    <property type="nucleotide sequence ID" value="NZ_VZZJ01000003.1"/>
</dbReference>
<dbReference type="Pfam" id="PF13426">
    <property type="entry name" value="PAS_9"/>
    <property type="match status" value="1"/>
</dbReference>
<dbReference type="Proteomes" id="UP000441523">
    <property type="component" value="Unassembled WGS sequence"/>
</dbReference>
<reference evidence="5 6" key="1">
    <citation type="submission" date="2019-09" db="EMBL/GenBank/DDBJ databases">
        <title>YIM 132548 draft genome.</title>
        <authorList>
            <person name="Jiang L."/>
        </authorList>
    </citation>
    <scope>NUCLEOTIDE SEQUENCE [LARGE SCALE GENOMIC DNA]</scope>
    <source>
        <strain evidence="5 6">YIM 132548</strain>
    </source>
</reference>
<dbReference type="Gene3D" id="1.10.287.950">
    <property type="entry name" value="Methyl-accepting chemotaxis protein"/>
    <property type="match status" value="1"/>
</dbReference>
<evidence type="ECO:0000313" key="6">
    <source>
        <dbReference type="Proteomes" id="UP000441523"/>
    </source>
</evidence>
<protein>
    <submittedName>
        <fullName evidence="5">PAS domain S-box protein</fullName>
    </submittedName>
</protein>
<dbReference type="SUPFAM" id="SSF58104">
    <property type="entry name" value="Methyl-accepting chemotaxis protein (MCP) signaling domain"/>
    <property type="match status" value="1"/>
</dbReference>
<keyword evidence="6" id="KW-1185">Reference proteome</keyword>
<dbReference type="GO" id="GO:0004888">
    <property type="term" value="F:transmembrane signaling receptor activity"/>
    <property type="evidence" value="ECO:0007669"/>
    <property type="project" value="InterPro"/>
</dbReference>
<keyword evidence="1" id="KW-0807">Transducer</keyword>
<feature type="domain" description="PAC" evidence="4">
    <location>
        <begin position="86"/>
        <end position="138"/>
    </location>
</feature>
<dbReference type="InterPro" id="IPR001610">
    <property type="entry name" value="PAC"/>
</dbReference>
<evidence type="ECO:0000259" key="3">
    <source>
        <dbReference type="PROSITE" id="PS50112"/>
    </source>
</evidence>
<dbReference type="InterPro" id="IPR013655">
    <property type="entry name" value="PAS_fold_3"/>
</dbReference>
<comment type="caution">
    <text evidence="5">The sequence shown here is derived from an EMBL/GenBank/DDBJ whole genome shotgun (WGS) entry which is preliminary data.</text>
</comment>